<dbReference type="CTD" id="254427"/>
<dbReference type="GeneID" id="129336119"/>
<dbReference type="PANTHER" id="PTHR16095:SF9">
    <property type="entry name" value="PROLINE AND SERINE-RICH PROTEIN 2"/>
    <property type="match status" value="1"/>
</dbReference>
<organism evidence="3 5">
    <name type="scientific">Eublepharis macularius</name>
    <name type="common">Leopard gecko</name>
    <name type="synonym">Cyrtodactylus macularius</name>
    <dbReference type="NCBI Taxonomy" id="481883"/>
    <lineage>
        <taxon>Eukaryota</taxon>
        <taxon>Metazoa</taxon>
        <taxon>Chordata</taxon>
        <taxon>Craniata</taxon>
        <taxon>Vertebrata</taxon>
        <taxon>Euteleostomi</taxon>
        <taxon>Lepidosauria</taxon>
        <taxon>Squamata</taxon>
        <taxon>Bifurcata</taxon>
        <taxon>Gekkota</taxon>
        <taxon>Eublepharidae</taxon>
        <taxon>Eublepharinae</taxon>
        <taxon>Eublepharis</taxon>
    </lineage>
</organism>
<dbReference type="Pfam" id="PF15385">
    <property type="entry name" value="SARG"/>
    <property type="match status" value="1"/>
</dbReference>
<name>A0AA97L7I3_EUBMA</name>
<reference evidence="4 5" key="1">
    <citation type="submission" date="2025-04" db="UniProtKB">
        <authorList>
            <consortium name="RefSeq"/>
        </authorList>
    </citation>
    <scope>IDENTIFICATION</scope>
    <source>
        <tissue evidence="4 5">Blood</tissue>
    </source>
</reference>
<gene>
    <name evidence="4 5" type="primary">PROSER2</name>
</gene>
<keyword evidence="1" id="KW-0597">Phosphoprotein</keyword>
<dbReference type="KEGG" id="emc:129336119"/>
<dbReference type="AlphaFoldDB" id="A0AA97L7I3"/>
<evidence type="ECO:0000256" key="1">
    <source>
        <dbReference type="ARBA" id="ARBA00022553"/>
    </source>
</evidence>
<protein>
    <submittedName>
        <fullName evidence="4 5">Proline and serine-rich protein 2</fullName>
    </submittedName>
</protein>
<feature type="region of interest" description="Disordered" evidence="2">
    <location>
        <begin position="19"/>
        <end position="51"/>
    </location>
</feature>
<sequence length="468" mass="52172">MPRNMMSDFSGMVREFPPNCQFGNFGKNSLPESGKGRPGRRSSTLEEDESLRYLSHEEKDVLLFFEETIEALEDDLEEQALRRHSPRSMQQNASSHLEPEDIIDLVRSVPENSDRDFVHSRQTEAGLEEVWKLDKHRPECNHAVDGNVPADAVVPFPVFPSAPSLPMYEAFPATVPAQHPKLLRSVPTPLVIAQKISENQGEGNLFSPGSPKERKSAERRTPNSSPKQNGGRFTAFKPSVPPPTAPKPLKFPSNINITNLSEREFSKTISRAAVSVQERKAQVLANVNGSAFVISELEERLQKYELSGPSRSSSLRDLPSEQARHEALSKLGLAEETLVQAEAQLEKPPSAPTPKDEKPGEAQALSNGYRNIHDLLKREPNSFPNVSKTMTFKPDMTLVDGKLTRQNAAKSFYDRRQPDFALEMRRRAGSLPRPSGLRPQGVTVQFSGRGSTEEARREALRKLGLLKE</sequence>
<feature type="region of interest" description="Disordered" evidence="2">
    <location>
        <begin position="197"/>
        <end position="254"/>
    </location>
</feature>
<evidence type="ECO:0000313" key="5">
    <source>
        <dbReference type="RefSeq" id="XP_054845104.1"/>
    </source>
</evidence>
<dbReference type="Proteomes" id="UP001190640">
    <property type="component" value="Chromosome 9"/>
</dbReference>
<dbReference type="PANTHER" id="PTHR16095">
    <property type="entry name" value="TRANSMEMBRANE PROTEIN 143 FAMILY MEMBER"/>
    <property type="match status" value="1"/>
</dbReference>
<keyword evidence="3" id="KW-1185">Reference proteome</keyword>
<evidence type="ECO:0000313" key="4">
    <source>
        <dbReference type="RefSeq" id="XP_054845103.1"/>
    </source>
</evidence>
<evidence type="ECO:0000313" key="3">
    <source>
        <dbReference type="Proteomes" id="UP001190640"/>
    </source>
</evidence>
<feature type="compositionally biased region" description="Basic and acidic residues" evidence="2">
    <location>
        <begin position="211"/>
        <end position="221"/>
    </location>
</feature>
<accession>A0AA97L7I3</accession>
<dbReference type="RefSeq" id="XP_054845104.1">
    <property type="nucleotide sequence ID" value="XM_054989129.1"/>
</dbReference>
<feature type="region of interest" description="Disordered" evidence="2">
    <location>
        <begin position="428"/>
        <end position="455"/>
    </location>
</feature>
<evidence type="ECO:0000256" key="2">
    <source>
        <dbReference type="SAM" id="MobiDB-lite"/>
    </source>
</evidence>
<dbReference type="RefSeq" id="XP_054845103.1">
    <property type="nucleotide sequence ID" value="XM_054989128.1"/>
</dbReference>
<proteinExistence type="predicted"/>